<evidence type="ECO:0000313" key="3">
    <source>
        <dbReference type="Proteomes" id="UP000828390"/>
    </source>
</evidence>
<dbReference type="AlphaFoldDB" id="A0A9D4CM44"/>
<evidence type="ECO:0000313" key="2">
    <source>
        <dbReference type="EMBL" id="KAH3726666.1"/>
    </source>
</evidence>
<dbReference type="Proteomes" id="UP000828390">
    <property type="component" value="Unassembled WGS sequence"/>
</dbReference>
<organism evidence="2 3">
    <name type="scientific">Dreissena polymorpha</name>
    <name type="common">Zebra mussel</name>
    <name type="synonym">Mytilus polymorpha</name>
    <dbReference type="NCBI Taxonomy" id="45954"/>
    <lineage>
        <taxon>Eukaryota</taxon>
        <taxon>Metazoa</taxon>
        <taxon>Spiralia</taxon>
        <taxon>Lophotrochozoa</taxon>
        <taxon>Mollusca</taxon>
        <taxon>Bivalvia</taxon>
        <taxon>Autobranchia</taxon>
        <taxon>Heteroconchia</taxon>
        <taxon>Euheterodonta</taxon>
        <taxon>Imparidentia</taxon>
        <taxon>Neoheterodontei</taxon>
        <taxon>Myida</taxon>
        <taxon>Dreissenoidea</taxon>
        <taxon>Dreissenidae</taxon>
        <taxon>Dreissena</taxon>
    </lineage>
</organism>
<sequence>MRKYFVLAMVFGVIGFLCISVCAYIIHRCRKVKSMHGRTNLVYREEYEMITHQRQDERPCPAD</sequence>
<reference evidence="2" key="1">
    <citation type="journal article" date="2019" name="bioRxiv">
        <title>The Genome of the Zebra Mussel, Dreissena polymorpha: A Resource for Invasive Species Research.</title>
        <authorList>
            <person name="McCartney M.A."/>
            <person name="Auch B."/>
            <person name="Kono T."/>
            <person name="Mallez S."/>
            <person name="Zhang Y."/>
            <person name="Obille A."/>
            <person name="Becker A."/>
            <person name="Abrahante J.E."/>
            <person name="Garbe J."/>
            <person name="Badalamenti J.P."/>
            <person name="Herman A."/>
            <person name="Mangelson H."/>
            <person name="Liachko I."/>
            <person name="Sullivan S."/>
            <person name="Sone E.D."/>
            <person name="Koren S."/>
            <person name="Silverstein K.A.T."/>
            <person name="Beckman K.B."/>
            <person name="Gohl D.M."/>
        </authorList>
    </citation>
    <scope>NUCLEOTIDE SEQUENCE</scope>
    <source>
        <strain evidence="2">Duluth1</strain>
        <tissue evidence="2">Whole animal</tissue>
    </source>
</reference>
<name>A0A9D4CM44_DREPO</name>
<protein>
    <submittedName>
        <fullName evidence="2">Uncharacterized protein</fullName>
    </submittedName>
</protein>
<accession>A0A9D4CM44</accession>
<keyword evidence="3" id="KW-1185">Reference proteome</keyword>
<gene>
    <name evidence="2" type="ORF">DPMN_052535</name>
</gene>
<keyword evidence="1" id="KW-1133">Transmembrane helix</keyword>
<reference evidence="2" key="2">
    <citation type="submission" date="2020-11" db="EMBL/GenBank/DDBJ databases">
        <authorList>
            <person name="McCartney M.A."/>
            <person name="Auch B."/>
            <person name="Kono T."/>
            <person name="Mallez S."/>
            <person name="Becker A."/>
            <person name="Gohl D.M."/>
            <person name="Silverstein K.A.T."/>
            <person name="Koren S."/>
            <person name="Bechman K.B."/>
            <person name="Herman A."/>
            <person name="Abrahante J.E."/>
            <person name="Garbe J."/>
        </authorList>
    </citation>
    <scope>NUCLEOTIDE SEQUENCE</scope>
    <source>
        <strain evidence="2">Duluth1</strain>
        <tissue evidence="2">Whole animal</tissue>
    </source>
</reference>
<feature type="transmembrane region" description="Helical" evidence="1">
    <location>
        <begin position="6"/>
        <end position="26"/>
    </location>
</feature>
<keyword evidence="1" id="KW-0812">Transmembrane</keyword>
<keyword evidence="1" id="KW-0472">Membrane</keyword>
<comment type="caution">
    <text evidence="2">The sequence shown here is derived from an EMBL/GenBank/DDBJ whole genome shotgun (WGS) entry which is preliminary data.</text>
</comment>
<dbReference type="EMBL" id="JAIWYP010000012">
    <property type="protein sequence ID" value="KAH3726666.1"/>
    <property type="molecule type" value="Genomic_DNA"/>
</dbReference>
<proteinExistence type="predicted"/>
<evidence type="ECO:0000256" key="1">
    <source>
        <dbReference type="SAM" id="Phobius"/>
    </source>
</evidence>